<dbReference type="InterPro" id="IPR001611">
    <property type="entry name" value="Leu-rich_rpt"/>
</dbReference>
<dbReference type="Pfam" id="PF13516">
    <property type="entry name" value="LRR_6"/>
    <property type="match status" value="1"/>
</dbReference>
<gene>
    <name evidence="3" type="ordered locus">BMS_1738</name>
</gene>
<accession>E1X1H7</accession>
<dbReference type="InterPro" id="IPR025875">
    <property type="entry name" value="Leu-rich_rpt_4"/>
</dbReference>
<name>E1X1H7_HALMS</name>
<protein>
    <submittedName>
        <fullName evidence="3">Internalin A-like exported protein</fullName>
    </submittedName>
</protein>
<evidence type="ECO:0000313" key="3">
    <source>
        <dbReference type="EMBL" id="CBW26568.1"/>
    </source>
</evidence>
<dbReference type="STRING" id="862908.BMS_1738"/>
<dbReference type="SUPFAM" id="SSF50965">
    <property type="entry name" value="Galactose oxidase, central domain"/>
    <property type="match status" value="1"/>
</dbReference>
<dbReference type="AlphaFoldDB" id="E1X1H7"/>
<keyword evidence="1" id="KW-0433">Leucine-rich repeat</keyword>
<dbReference type="InterPro" id="IPR011043">
    <property type="entry name" value="Gal_Oxase/kelch_b-propeller"/>
</dbReference>
<dbReference type="Pfam" id="PF01344">
    <property type="entry name" value="Kelch_1"/>
    <property type="match status" value="1"/>
</dbReference>
<dbReference type="HOGENOM" id="CLU_310529_0_0_7"/>
<dbReference type="PROSITE" id="PS51450">
    <property type="entry name" value="LRR"/>
    <property type="match status" value="3"/>
</dbReference>
<dbReference type="Gene3D" id="2.130.10.80">
    <property type="entry name" value="Galactose oxidase/kelch, beta-propeller"/>
    <property type="match status" value="2"/>
</dbReference>
<dbReference type="PATRIC" id="fig|862908.3.peg.1652"/>
<dbReference type="InterPro" id="IPR015915">
    <property type="entry name" value="Kelch-typ_b-propeller"/>
</dbReference>
<dbReference type="SMART" id="SM00612">
    <property type="entry name" value="Kelch"/>
    <property type="match status" value="5"/>
</dbReference>
<dbReference type="KEGG" id="bmx:BMS_1738"/>
<dbReference type="InterPro" id="IPR037293">
    <property type="entry name" value="Gal_Oxidase_central_sf"/>
</dbReference>
<dbReference type="PANTHER" id="PTHR45632">
    <property type="entry name" value="LD33804P"/>
    <property type="match status" value="1"/>
</dbReference>
<proteinExistence type="predicted"/>
<dbReference type="Proteomes" id="UP000008963">
    <property type="component" value="Chromosome"/>
</dbReference>
<dbReference type="eggNOG" id="COG4886">
    <property type="taxonomic scope" value="Bacteria"/>
</dbReference>
<dbReference type="SUPFAM" id="SSF52058">
    <property type="entry name" value="L domain-like"/>
    <property type="match status" value="1"/>
</dbReference>
<sequence>MKKLIYVLALGLLTTPVLGKEYVITSSDKLSDSLGAGYNSEEEAFVGKCVTGDVVYVGKQESNLDFSQTISQRQLSKELGISAGGRARMGAITHSASANFLKNSKSNSFSISSIYSGNYSFRQRKLNNPRLNDIGVKLSNNPMRFQNTCGDNFSHKQSIGAKIFFSIRLDFTSKLAKQTFEANYSMSGPMASASASLRQAKNSFSKDTKVTITALQVGGDISKISDIFYSADGNGSKDFVSCSFGDLAKCENVLSNAIKYATDTEVGFPSQIKPDTDMNSAIGPAVLKTYAYSYEMMGEYINFSPALTRAIKATRKNLNNLFEDIFAQHNLVETLINSGTIRLSPRQYGKFTQMQSNIFTQMYSLAEGIEDCYQKPLECSEIWLEFEPTNDEGVKLYAEEEFEVEKETFAQWCDFGYTPFATEGTLNSVNALVSRAKEIDPDLFAPPGAGMDVDLCYIAGSILEKQRSLSVTESNLSDLRLIATLKNLTELDLGDNEIEDISPLSSLVNLTKLNLRENRIYNLQALTSLLNLTSLELSDNEIEDASPLSRLGNITYLDLRNNGVDIACPFPEEGICLIADYRYNNEFVPLTRNHTNLPSRLGHRVSKLSNGDLIVSGDLSMTNNSGAIGALSNYQTEFFHSGSIAVKRSFHTSTTLDSDEVLLTGGWHANTSAELYNGRTKSSKAIGNMNFPRVEHVATKLDNGDVLITGGWKGRNQFWTGRDSQATAELFDATTRKFVNIGSMRVPRAGHTMTKLNDGRVLIVGGFKVDHESNGQGIASAEIFDPKFNRFTKLTSRLRFGRGHHTATKLKDGRVLIVGGFSKENKATNRIEIFNPKNNSFHLVEETMNEQRAYHQAVLLPDGKVFIVGGEVEHFARRNPQDECKTCSKTAEIYDPYAGISTQTSAQMNVPRSQFSATLTNDNRIIIIGGKGNDARFSASMFEFSEF</sequence>
<dbReference type="Pfam" id="PF12799">
    <property type="entry name" value="LRR_4"/>
    <property type="match status" value="1"/>
</dbReference>
<dbReference type="OrthoDB" id="5289096at2"/>
<evidence type="ECO:0000256" key="2">
    <source>
        <dbReference type="ARBA" id="ARBA00022737"/>
    </source>
</evidence>
<dbReference type="RefSeq" id="WP_014244349.1">
    <property type="nucleotide sequence ID" value="NC_016620.1"/>
</dbReference>
<dbReference type="PANTHER" id="PTHR45632:SF17">
    <property type="entry name" value="KELCH-LIKE PROTEIN 31"/>
    <property type="match status" value="1"/>
</dbReference>
<dbReference type="InterPro" id="IPR006652">
    <property type="entry name" value="Kelch_1"/>
</dbReference>
<dbReference type="Gene3D" id="3.80.10.10">
    <property type="entry name" value="Ribonuclease Inhibitor"/>
    <property type="match status" value="1"/>
</dbReference>
<keyword evidence="4" id="KW-1185">Reference proteome</keyword>
<dbReference type="InterPro" id="IPR032675">
    <property type="entry name" value="LRR_dom_sf"/>
</dbReference>
<dbReference type="EMBL" id="FQ312005">
    <property type="protein sequence ID" value="CBW26568.1"/>
    <property type="molecule type" value="Genomic_DNA"/>
</dbReference>
<evidence type="ECO:0000256" key="1">
    <source>
        <dbReference type="ARBA" id="ARBA00022614"/>
    </source>
</evidence>
<dbReference type="Gene3D" id="2.120.10.80">
    <property type="entry name" value="Kelch-type beta propeller"/>
    <property type="match status" value="1"/>
</dbReference>
<keyword evidence="2" id="KW-0677">Repeat</keyword>
<dbReference type="eggNOG" id="COG3055">
    <property type="taxonomic scope" value="Bacteria"/>
</dbReference>
<reference evidence="4" key="1">
    <citation type="journal article" date="2013" name="ISME J.">
        <title>A small predatory core genome in the divergent marine Bacteriovorax marinus SJ and the terrestrial Bdellovibrio bacteriovorus.</title>
        <authorList>
            <person name="Crossman L.C."/>
            <person name="Chen H."/>
            <person name="Cerdeno-Tarraga A.M."/>
            <person name="Brooks K."/>
            <person name="Quail M.A."/>
            <person name="Pineiro S.A."/>
            <person name="Hobley L."/>
            <person name="Sockett R.E."/>
            <person name="Bentley S.D."/>
            <person name="Parkhill J."/>
            <person name="Williams H.N."/>
            <person name="Stine O.C."/>
        </authorList>
    </citation>
    <scope>NUCLEOTIDE SEQUENCE [LARGE SCALE GENOMIC DNA]</scope>
    <source>
        <strain evidence="4">ATCC BAA-682 / DSM 15412 / SJ</strain>
    </source>
</reference>
<evidence type="ECO:0000313" key="4">
    <source>
        <dbReference type="Proteomes" id="UP000008963"/>
    </source>
</evidence>
<organism evidence="3 4">
    <name type="scientific">Halobacteriovorax marinus (strain ATCC BAA-682 / DSM 15412 / SJ)</name>
    <name type="common">Bacteriovorax marinus</name>
    <dbReference type="NCBI Taxonomy" id="862908"/>
    <lineage>
        <taxon>Bacteria</taxon>
        <taxon>Pseudomonadati</taxon>
        <taxon>Bdellovibrionota</taxon>
        <taxon>Bacteriovoracia</taxon>
        <taxon>Bacteriovoracales</taxon>
        <taxon>Halobacteriovoraceae</taxon>
        <taxon>Halobacteriovorax</taxon>
    </lineage>
</organism>
<dbReference type="SMART" id="SM00365">
    <property type="entry name" value="LRR_SD22"/>
    <property type="match status" value="3"/>
</dbReference>